<accession>A0A1I6SQA5</accession>
<dbReference type="Gene3D" id="1.10.357.10">
    <property type="entry name" value="Tetracycline Repressor, domain 2"/>
    <property type="match status" value="1"/>
</dbReference>
<dbReference type="SUPFAM" id="SSF48498">
    <property type="entry name" value="Tetracyclin repressor-like, C-terminal domain"/>
    <property type="match status" value="1"/>
</dbReference>
<gene>
    <name evidence="7" type="ORF">SAMN05444716_10481</name>
</gene>
<protein>
    <submittedName>
        <fullName evidence="7">Regulatory protein, tetR family</fullName>
    </submittedName>
</protein>
<feature type="DNA-binding region" description="H-T-H motif" evidence="5">
    <location>
        <begin position="35"/>
        <end position="54"/>
    </location>
</feature>
<evidence type="ECO:0000313" key="7">
    <source>
        <dbReference type="EMBL" id="SFS79165.1"/>
    </source>
</evidence>
<dbReference type="EMBL" id="FPAB01000004">
    <property type="protein sequence ID" value="SFS79165.1"/>
    <property type="molecule type" value="Genomic_DNA"/>
</dbReference>
<evidence type="ECO:0000256" key="5">
    <source>
        <dbReference type="PROSITE-ProRule" id="PRU00335"/>
    </source>
</evidence>
<evidence type="ECO:0000313" key="8">
    <source>
        <dbReference type="Proteomes" id="UP000198873"/>
    </source>
</evidence>
<dbReference type="AlphaFoldDB" id="A0A1I6SQA5"/>
<evidence type="ECO:0000256" key="3">
    <source>
        <dbReference type="ARBA" id="ARBA00023125"/>
    </source>
</evidence>
<dbReference type="PROSITE" id="PS50977">
    <property type="entry name" value="HTH_TETR_2"/>
    <property type="match status" value="1"/>
</dbReference>
<dbReference type="InterPro" id="IPR036271">
    <property type="entry name" value="Tet_transcr_reg_TetR-rel_C_sf"/>
</dbReference>
<evidence type="ECO:0000256" key="2">
    <source>
        <dbReference type="ARBA" id="ARBA00023015"/>
    </source>
</evidence>
<dbReference type="InterPro" id="IPR050109">
    <property type="entry name" value="HTH-type_TetR-like_transc_reg"/>
</dbReference>
<keyword evidence="8" id="KW-1185">Reference proteome</keyword>
<dbReference type="PANTHER" id="PTHR30055:SF151">
    <property type="entry name" value="TRANSCRIPTIONAL REGULATORY PROTEIN"/>
    <property type="match status" value="1"/>
</dbReference>
<dbReference type="Pfam" id="PF02909">
    <property type="entry name" value="TetR_C_1"/>
    <property type="match status" value="1"/>
</dbReference>
<dbReference type="PRINTS" id="PR00400">
    <property type="entry name" value="TETREPRESSOR"/>
</dbReference>
<dbReference type="SUPFAM" id="SSF46689">
    <property type="entry name" value="Homeodomain-like"/>
    <property type="match status" value="1"/>
</dbReference>
<keyword evidence="3 5" id="KW-0238">DNA-binding</keyword>
<dbReference type="InterPro" id="IPR009057">
    <property type="entry name" value="Homeodomain-like_sf"/>
</dbReference>
<dbReference type="GO" id="GO:0045892">
    <property type="term" value="P:negative regulation of DNA-templated transcription"/>
    <property type="evidence" value="ECO:0007669"/>
    <property type="project" value="InterPro"/>
</dbReference>
<name>A0A1I6SQA5_9ACTN</name>
<keyword evidence="1" id="KW-0678">Repressor</keyword>
<dbReference type="STRING" id="1176198.SAMN05444716_10481"/>
<dbReference type="InterPro" id="IPR001647">
    <property type="entry name" value="HTH_TetR"/>
</dbReference>
<dbReference type="PANTHER" id="PTHR30055">
    <property type="entry name" value="HTH-TYPE TRANSCRIPTIONAL REGULATOR RUTR"/>
    <property type="match status" value="1"/>
</dbReference>
<organism evidence="7 8">
    <name type="scientific">Streptomyces harbinensis</name>
    <dbReference type="NCBI Taxonomy" id="1176198"/>
    <lineage>
        <taxon>Bacteria</taxon>
        <taxon>Bacillati</taxon>
        <taxon>Actinomycetota</taxon>
        <taxon>Actinomycetes</taxon>
        <taxon>Kitasatosporales</taxon>
        <taxon>Streptomycetaceae</taxon>
        <taxon>Streptomyces</taxon>
    </lineage>
</organism>
<evidence type="ECO:0000259" key="6">
    <source>
        <dbReference type="PROSITE" id="PS50977"/>
    </source>
</evidence>
<dbReference type="GO" id="GO:0003700">
    <property type="term" value="F:DNA-binding transcription factor activity"/>
    <property type="evidence" value="ECO:0007669"/>
    <property type="project" value="TreeGrafter"/>
</dbReference>
<keyword evidence="4" id="KW-0804">Transcription</keyword>
<evidence type="ECO:0000256" key="4">
    <source>
        <dbReference type="ARBA" id="ARBA00023163"/>
    </source>
</evidence>
<dbReference type="PRINTS" id="PR00455">
    <property type="entry name" value="HTHTETR"/>
</dbReference>
<dbReference type="InterPro" id="IPR004111">
    <property type="entry name" value="Repressor_TetR_C"/>
</dbReference>
<dbReference type="GO" id="GO:0000976">
    <property type="term" value="F:transcription cis-regulatory region binding"/>
    <property type="evidence" value="ECO:0007669"/>
    <property type="project" value="TreeGrafter"/>
</dbReference>
<dbReference type="GO" id="GO:0046677">
    <property type="term" value="P:response to antibiotic"/>
    <property type="evidence" value="ECO:0007669"/>
    <property type="project" value="InterPro"/>
</dbReference>
<dbReference type="Proteomes" id="UP000198873">
    <property type="component" value="Unassembled WGS sequence"/>
</dbReference>
<evidence type="ECO:0000256" key="1">
    <source>
        <dbReference type="ARBA" id="ARBA00022491"/>
    </source>
</evidence>
<sequence length="213" mass="22461">MATGRKRGQRAGLTREAILLAALELADREGLPAVSMRRIAAALGVEAMTLYHHIPGKEALLDGMVEQLVARAQPHRPPSGTWQEHLRDLAHALRAALLAHPHLVPLLATRRATTARNLDAMENALRTLCAAGFTPPRALDVVYSLTGFVFGQVTLTLAAGSVGDPPGAEPDPAAHPLFHEAVRTGDPAPDARFEFALAALLAGFAAGHEPGPA</sequence>
<feature type="domain" description="HTH tetR-type" evidence="6">
    <location>
        <begin position="12"/>
        <end position="72"/>
    </location>
</feature>
<keyword evidence="2" id="KW-0805">Transcription regulation</keyword>
<reference evidence="8" key="1">
    <citation type="submission" date="2016-10" db="EMBL/GenBank/DDBJ databases">
        <authorList>
            <person name="Varghese N."/>
            <person name="Submissions S."/>
        </authorList>
    </citation>
    <scope>NUCLEOTIDE SEQUENCE [LARGE SCALE GENOMIC DNA]</scope>
    <source>
        <strain evidence="8">CGMCC 4.7047</strain>
    </source>
</reference>
<dbReference type="Pfam" id="PF00440">
    <property type="entry name" value="TetR_N"/>
    <property type="match status" value="1"/>
</dbReference>
<dbReference type="InterPro" id="IPR003012">
    <property type="entry name" value="Tet_transcr_reg_TetR"/>
</dbReference>
<dbReference type="RefSeq" id="WP_093843009.1">
    <property type="nucleotide sequence ID" value="NZ_CP054938.1"/>
</dbReference>
<proteinExistence type="predicted"/>